<feature type="transmembrane region" description="Helical" evidence="2">
    <location>
        <begin position="53"/>
        <end position="74"/>
    </location>
</feature>
<evidence type="ECO:0000313" key="3">
    <source>
        <dbReference type="EMBL" id="RIB28461.1"/>
    </source>
</evidence>
<evidence type="ECO:0000313" key="4">
    <source>
        <dbReference type="Proteomes" id="UP000266673"/>
    </source>
</evidence>
<name>A0A397W316_9GLOM</name>
<accession>A0A397W316</accession>
<dbReference type="OrthoDB" id="2345119at2759"/>
<evidence type="ECO:0000256" key="2">
    <source>
        <dbReference type="SAM" id="Phobius"/>
    </source>
</evidence>
<dbReference type="AlphaFoldDB" id="A0A397W316"/>
<keyword evidence="2" id="KW-0812">Transmembrane</keyword>
<keyword evidence="2" id="KW-1133">Transmembrane helix</keyword>
<sequence>MSKGNVRRFCLALLIIQLFILTFLCPALALAKVLLFDQTNGELNYNKGVEYSYIALTCSTAAISFLAMCCFCIFNMKDFKLLTILTSIAWFILPIIYTVYTIHEIDPIPFNCQYDFQYPVSKTACGIRAANFVFMWLYLAYAIFSLIIMVCLMFEDGERPHTDLNEINNEITDEEKDENNDDVV</sequence>
<keyword evidence="4" id="KW-1185">Reference proteome</keyword>
<reference evidence="3 4" key="1">
    <citation type="submission" date="2018-06" db="EMBL/GenBank/DDBJ databases">
        <title>Comparative genomics reveals the genomic features of Rhizophagus irregularis, R. cerebriforme, R. diaphanum and Gigaspora rosea, and their symbiotic lifestyle signature.</title>
        <authorList>
            <person name="Morin E."/>
            <person name="San Clemente H."/>
            <person name="Chen E.C.H."/>
            <person name="De La Providencia I."/>
            <person name="Hainaut M."/>
            <person name="Kuo A."/>
            <person name="Kohler A."/>
            <person name="Murat C."/>
            <person name="Tang N."/>
            <person name="Roy S."/>
            <person name="Loubradou J."/>
            <person name="Henrissat B."/>
            <person name="Grigoriev I.V."/>
            <person name="Corradi N."/>
            <person name="Roux C."/>
            <person name="Martin F.M."/>
        </authorList>
    </citation>
    <scope>NUCLEOTIDE SEQUENCE [LARGE SCALE GENOMIC DNA]</scope>
    <source>
        <strain evidence="3 4">DAOM 194757</strain>
    </source>
</reference>
<protein>
    <recommendedName>
        <fullName evidence="5">MARVEL domain-containing protein</fullName>
    </recommendedName>
</protein>
<feature type="region of interest" description="Disordered" evidence="1">
    <location>
        <begin position="165"/>
        <end position="184"/>
    </location>
</feature>
<comment type="caution">
    <text evidence="3">The sequence shown here is derived from an EMBL/GenBank/DDBJ whole genome shotgun (WGS) entry which is preliminary data.</text>
</comment>
<evidence type="ECO:0000256" key="1">
    <source>
        <dbReference type="SAM" id="MobiDB-lite"/>
    </source>
</evidence>
<dbReference type="EMBL" id="QKWP01000065">
    <property type="protein sequence ID" value="RIB28461.1"/>
    <property type="molecule type" value="Genomic_DNA"/>
</dbReference>
<evidence type="ECO:0008006" key="5">
    <source>
        <dbReference type="Google" id="ProtNLM"/>
    </source>
</evidence>
<feature type="transmembrane region" description="Helical" evidence="2">
    <location>
        <begin position="133"/>
        <end position="154"/>
    </location>
</feature>
<feature type="compositionally biased region" description="Acidic residues" evidence="1">
    <location>
        <begin position="171"/>
        <end position="184"/>
    </location>
</feature>
<dbReference type="Proteomes" id="UP000266673">
    <property type="component" value="Unassembled WGS sequence"/>
</dbReference>
<proteinExistence type="predicted"/>
<gene>
    <name evidence="3" type="ORF">C2G38_2239502</name>
</gene>
<keyword evidence="2" id="KW-0472">Membrane</keyword>
<organism evidence="3 4">
    <name type="scientific">Gigaspora rosea</name>
    <dbReference type="NCBI Taxonomy" id="44941"/>
    <lineage>
        <taxon>Eukaryota</taxon>
        <taxon>Fungi</taxon>
        <taxon>Fungi incertae sedis</taxon>
        <taxon>Mucoromycota</taxon>
        <taxon>Glomeromycotina</taxon>
        <taxon>Glomeromycetes</taxon>
        <taxon>Diversisporales</taxon>
        <taxon>Gigasporaceae</taxon>
        <taxon>Gigaspora</taxon>
    </lineage>
</organism>
<feature type="transmembrane region" description="Helical" evidence="2">
    <location>
        <begin position="81"/>
        <end position="100"/>
    </location>
</feature>